<dbReference type="SUPFAM" id="SSF52200">
    <property type="entry name" value="Toll/Interleukin receptor TIR domain"/>
    <property type="match status" value="3"/>
</dbReference>
<dbReference type="Gene3D" id="3.40.50.10140">
    <property type="entry name" value="Toll/interleukin-1 receptor homology (TIR) domain"/>
    <property type="match status" value="3"/>
</dbReference>
<dbReference type="PANTHER" id="PTHR47508:SF1">
    <property type="entry name" value="NON-SPECIFIC SERINE_THREONINE PROTEIN KINASE"/>
    <property type="match status" value="1"/>
</dbReference>
<keyword evidence="2" id="KW-0812">Transmembrane</keyword>
<dbReference type="InterPro" id="IPR000157">
    <property type="entry name" value="TIR_dom"/>
</dbReference>
<accession>A0ABV0K6B3</accession>
<dbReference type="SUPFAM" id="SSF57997">
    <property type="entry name" value="Tropomyosin"/>
    <property type="match status" value="1"/>
</dbReference>
<evidence type="ECO:0000256" key="1">
    <source>
        <dbReference type="SAM" id="MobiDB-lite"/>
    </source>
</evidence>
<feature type="transmembrane region" description="Helical" evidence="2">
    <location>
        <begin position="642"/>
        <end position="662"/>
    </location>
</feature>
<evidence type="ECO:0000256" key="2">
    <source>
        <dbReference type="SAM" id="Phobius"/>
    </source>
</evidence>
<feature type="domain" description="TIR" evidence="3">
    <location>
        <begin position="3"/>
        <end position="141"/>
    </location>
</feature>
<feature type="region of interest" description="Disordered" evidence="1">
    <location>
        <begin position="698"/>
        <end position="750"/>
    </location>
</feature>
<proteinExistence type="predicted"/>
<feature type="domain" description="TIR" evidence="3">
    <location>
        <begin position="428"/>
        <end position="553"/>
    </location>
</feature>
<dbReference type="RefSeq" id="WP_190705764.1">
    <property type="nucleotide sequence ID" value="NZ_JAMPKX010000006.1"/>
</dbReference>
<dbReference type="EMBL" id="JAMPKX010000006">
    <property type="protein sequence ID" value="MEP0948199.1"/>
    <property type="molecule type" value="Genomic_DNA"/>
</dbReference>
<dbReference type="Proteomes" id="UP001482513">
    <property type="component" value="Unassembled WGS sequence"/>
</dbReference>
<evidence type="ECO:0000313" key="5">
    <source>
        <dbReference type="Proteomes" id="UP001482513"/>
    </source>
</evidence>
<organism evidence="4 5">
    <name type="scientific">Leptolyngbya subtilissima DQ-A4</name>
    <dbReference type="NCBI Taxonomy" id="2933933"/>
    <lineage>
        <taxon>Bacteria</taxon>
        <taxon>Bacillati</taxon>
        <taxon>Cyanobacteriota</taxon>
        <taxon>Cyanophyceae</taxon>
        <taxon>Leptolyngbyales</taxon>
        <taxon>Leptolyngbyaceae</taxon>
        <taxon>Leptolyngbya group</taxon>
        <taxon>Leptolyngbya</taxon>
    </lineage>
</organism>
<evidence type="ECO:0000313" key="4">
    <source>
        <dbReference type="EMBL" id="MEP0948199.1"/>
    </source>
</evidence>
<protein>
    <submittedName>
        <fullName evidence="4">TIR domain-containing protein</fullName>
    </submittedName>
</protein>
<sequence length="857" mass="96503">MAAFYDAFVSYARADSKAFAIALKEQLRVRGLSQIWLDLDDIPSATDWQGRIDDAIERSHQFVYIISPSAMASPYCKVELERAIAYGKRIIPLLHVGGGDSAAWAAHDPTGCATIRLLNWIWCRDGVDDPAQYLDKLSRALHLCDEKTGAEQPDVKAYVHQHTALLTQALGWDRRHRETRFLLVGRDRQLAETWLHARTLAGAPLPCTPTDLHCEFITESIKNASNLMTQVFLCHSDQDQGVAEQIRRSLLRQGITVWNYRTDIQTSQDYNSVIAQGVEEADNVIFLLSPPSAQSPYCQQELAQALALNKRVIPVLAATVEPELVPEGLRTLQHVDLTDNLQTSDYAADESQLLRQLNTDVAYHTEHKTWLVQALKWQRQQQNPTLLLRGYNLRRAETWLKVARTHRHPPTELHEQFIAESLRQPPNPSLDVFISYSRVDSDFARRLNDALQTQGKRTWFDQESIATGTDFQQEIYRGIESSDVFVFVLSPESINSPFCADEVEYAQGLNKRMVPVLHRAIDVADLHPVLAKLQWLDFREHDGDFQANFAGLLRTLDTDREHLETHTRLLVRSGEWDRRGRDESLLLRGKDLETAEHWLATNAKVEPQPTGLQQEYIRAARARQEAEEAAEKKLRRGALTGAIAAFAGILVAAISGGGAWYLQSKASQETSQARWNLASATQQELSANRKTYLAEISTGNAKKQADQAQRDKEQAEAKAEDAETRAREADRKVENAAERAREADRKAQEVEAKVREAEAKAQYAEARTREADTKTAEAEKKQHLAQIGTRLEQAGTFALGRFEFNQIEALLRAIKAGRELQAALTKLASPSRLSLSTPPLALFLSYSSYKLDLLTVR</sequence>
<keyword evidence="2" id="KW-1133">Transmembrane helix</keyword>
<name>A0ABV0K6B3_9CYAN</name>
<keyword evidence="2" id="KW-0472">Membrane</keyword>
<gene>
    <name evidence="4" type="ORF">NC992_15040</name>
</gene>
<comment type="caution">
    <text evidence="4">The sequence shown here is derived from an EMBL/GenBank/DDBJ whole genome shotgun (WGS) entry which is preliminary data.</text>
</comment>
<dbReference type="InterPro" id="IPR035897">
    <property type="entry name" value="Toll_tir_struct_dom_sf"/>
</dbReference>
<feature type="domain" description="TIR" evidence="3">
    <location>
        <begin position="227"/>
        <end position="365"/>
    </location>
</feature>
<dbReference type="Pfam" id="PF13676">
    <property type="entry name" value="TIR_2"/>
    <property type="match status" value="3"/>
</dbReference>
<dbReference type="PANTHER" id="PTHR47508">
    <property type="entry name" value="SAM DOMAIN-CONTAINING PROTEIN-RELATED"/>
    <property type="match status" value="1"/>
</dbReference>
<evidence type="ECO:0000259" key="3">
    <source>
        <dbReference type="PROSITE" id="PS50104"/>
    </source>
</evidence>
<keyword evidence="5" id="KW-1185">Reference proteome</keyword>
<dbReference type="SMART" id="SM00255">
    <property type="entry name" value="TIR"/>
    <property type="match status" value="3"/>
</dbReference>
<reference evidence="4 5" key="1">
    <citation type="submission" date="2022-04" db="EMBL/GenBank/DDBJ databases">
        <title>Positive selection, recombination, and allopatry shape intraspecific diversity of widespread and dominant cyanobacteria.</title>
        <authorList>
            <person name="Wei J."/>
            <person name="Shu W."/>
            <person name="Hu C."/>
        </authorList>
    </citation>
    <scope>NUCLEOTIDE SEQUENCE [LARGE SCALE GENOMIC DNA]</scope>
    <source>
        <strain evidence="4 5">DQ-A4</strain>
    </source>
</reference>
<feature type="compositionally biased region" description="Basic and acidic residues" evidence="1">
    <location>
        <begin position="703"/>
        <end position="750"/>
    </location>
</feature>
<dbReference type="PROSITE" id="PS50104">
    <property type="entry name" value="TIR"/>
    <property type="match status" value="3"/>
</dbReference>